<gene>
    <name evidence="10" type="primary">fluC</name>
    <name evidence="10" type="synonym">crcB</name>
    <name evidence="11" type="ORF">BMERY_0470</name>
</gene>
<keyword evidence="12" id="KW-1185">Reference proteome</keyword>
<feature type="transmembrane region" description="Helical" evidence="10">
    <location>
        <begin position="101"/>
        <end position="123"/>
    </location>
</feature>
<dbReference type="GO" id="GO:0046872">
    <property type="term" value="F:metal ion binding"/>
    <property type="evidence" value="ECO:0007669"/>
    <property type="project" value="UniProtKB-KW"/>
</dbReference>
<keyword evidence="10" id="KW-0813">Transport</keyword>
<dbReference type="GO" id="GO:0140114">
    <property type="term" value="P:cellular detoxification of fluoride"/>
    <property type="evidence" value="ECO:0007669"/>
    <property type="project" value="UniProtKB-UniRule"/>
</dbReference>
<protein>
    <recommendedName>
        <fullName evidence="10">Fluoride-specific ion channel FluC</fullName>
    </recommendedName>
</protein>
<evidence type="ECO:0000256" key="3">
    <source>
        <dbReference type="ARBA" id="ARBA00022692"/>
    </source>
</evidence>
<dbReference type="RefSeq" id="WP_234356145.1">
    <property type="nucleotide sequence ID" value="NZ_CADAXU010000005.1"/>
</dbReference>
<comment type="function">
    <text evidence="9 10">Fluoride-specific ion channel. Important for reducing fluoride concentration in the cell, thus reducing its toxicity.</text>
</comment>
<evidence type="ECO:0000313" key="11">
    <source>
        <dbReference type="EMBL" id="KFI68983.1"/>
    </source>
</evidence>
<sequence length="127" mass="13731">MMLTSFLMVCVFGGLGAVTRFIVNISVRRWWTNRLFPLATFMVNCLAAFCAGIAAAGYANGEVDYDTRTLFVAGFLGGFSTFSTMINEMMALLRGKQFGMAGLYCLLSMVVPVLCMVAGWGVASLAH</sequence>
<organism evidence="11 12">
    <name type="scientific">Bifidobacterium merycicum</name>
    <dbReference type="NCBI Taxonomy" id="78345"/>
    <lineage>
        <taxon>Bacteria</taxon>
        <taxon>Bacillati</taxon>
        <taxon>Actinomycetota</taxon>
        <taxon>Actinomycetes</taxon>
        <taxon>Bifidobacteriales</taxon>
        <taxon>Bifidobacteriaceae</taxon>
        <taxon>Bifidobacterium</taxon>
    </lineage>
</organism>
<evidence type="ECO:0000313" key="12">
    <source>
        <dbReference type="Proteomes" id="UP000029060"/>
    </source>
</evidence>
<keyword evidence="4 10" id="KW-1133">Transmembrane helix</keyword>
<keyword evidence="3 10" id="KW-0812">Transmembrane</keyword>
<keyword evidence="5 10" id="KW-0472">Membrane</keyword>
<keyword evidence="10" id="KW-0479">Metal-binding</keyword>
<evidence type="ECO:0000256" key="9">
    <source>
        <dbReference type="ARBA" id="ARBA00049940"/>
    </source>
</evidence>
<dbReference type="STRING" id="78345.BMERY_0470"/>
<evidence type="ECO:0000256" key="5">
    <source>
        <dbReference type="ARBA" id="ARBA00023136"/>
    </source>
</evidence>
<accession>A0A087BD83</accession>
<name>A0A087BD83_9BIFI</name>
<evidence type="ECO:0000256" key="4">
    <source>
        <dbReference type="ARBA" id="ARBA00022989"/>
    </source>
</evidence>
<feature type="transmembrane region" description="Helical" evidence="10">
    <location>
        <begin position="70"/>
        <end position="89"/>
    </location>
</feature>
<comment type="subcellular location">
    <subcellularLocation>
        <location evidence="1 10">Cell membrane</location>
        <topology evidence="1 10">Multi-pass membrane protein</topology>
    </subcellularLocation>
</comment>
<dbReference type="AlphaFoldDB" id="A0A087BD83"/>
<dbReference type="Proteomes" id="UP000029060">
    <property type="component" value="Unassembled WGS sequence"/>
</dbReference>
<comment type="catalytic activity">
    <reaction evidence="8">
        <text>fluoride(in) = fluoride(out)</text>
        <dbReference type="Rhea" id="RHEA:76159"/>
        <dbReference type="ChEBI" id="CHEBI:17051"/>
    </reaction>
    <physiologicalReaction direction="left-to-right" evidence="8">
        <dbReference type="Rhea" id="RHEA:76160"/>
    </physiologicalReaction>
</comment>
<comment type="similarity">
    <text evidence="7 10">Belongs to the fluoride channel Fluc/FEX (TC 1.A.43) family.</text>
</comment>
<evidence type="ECO:0000256" key="10">
    <source>
        <dbReference type="HAMAP-Rule" id="MF_00454"/>
    </source>
</evidence>
<keyword evidence="10" id="KW-0915">Sodium</keyword>
<feature type="transmembrane region" description="Helical" evidence="10">
    <location>
        <begin position="6"/>
        <end position="23"/>
    </location>
</feature>
<evidence type="ECO:0000256" key="6">
    <source>
        <dbReference type="ARBA" id="ARBA00023303"/>
    </source>
</evidence>
<evidence type="ECO:0000256" key="7">
    <source>
        <dbReference type="ARBA" id="ARBA00035120"/>
    </source>
</evidence>
<dbReference type="GO" id="GO:0062054">
    <property type="term" value="F:fluoride channel activity"/>
    <property type="evidence" value="ECO:0007669"/>
    <property type="project" value="UniProtKB-UniRule"/>
</dbReference>
<keyword evidence="6 10" id="KW-0407">Ion channel</keyword>
<keyword evidence="10" id="KW-0406">Ion transport</keyword>
<evidence type="ECO:0000256" key="1">
    <source>
        <dbReference type="ARBA" id="ARBA00004651"/>
    </source>
</evidence>
<feature type="binding site" evidence="10">
    <location>
        <position position="77"/>
    </location>
    <ligand>
        <name>Na(+)</name>
        <dbReference type="ChEBI" id="CHEBI:29101"/>
        <note>structural</note>
    </ligand>
</feature>
<dbReference type="HAMAP" id="MF_00454">
    <property type="entry name" value="FluC"/>
    <property type="match status" value="1"/>
</dbReference>
<dbReference type="eggNOG" id="COG0239">
    <property type="taxonomic scope" value="Bacteria"/>
</dbReference>
<evidence type="ECO:0000256" key="2">
    <source>
        <dbReference type="ARBA" id="ARBA00022475"/>
    </source>
</evidence>
<evidence type="ECO:0000256" key="8">
    <source>
        <dbReference type="ARBA" id="ARBA00035585"/>
    </source>
</evidence>
<comment type="activity regulation">
    <text evidence="10">Na(+) is not transported, but it plays an essential structural role and its presence is essential for fluoride channel function.</text>
</comment>
<dbReference type="EMBL" id="JGZC01000010">
    <property type="protein sequence ID" value="KFI68983.1"/>
    <property type="molecule type" value="Genomic_DNA"/>
</dbReference>
<dbReference type="GO" id="GO:0005886">
    <property type="term" value="C:plasma membrane"/>
    <property type="evidence" value="ECO:0007669"/>
    <property type="project" value="UniProtKB-SubCell"/>
</dbReference>
<comment type="caution">
    <text evidence="11">The sequence shown here is derived from an EMBL/GenBank/DDBJ whole genome shotgun (WGS) entry which is preliminary data.</text>
</comment>
<feature type="transmembrane region" description="Helical" evidence="10">
    <location>
        <begin position="35"/>
        <end position="58"/>
    </location>
</feature>
<keyword evidence="2 10" id="KW-1003">Cell membrane</keyword>
<reference evidence="11 12" key="1">
    <citation type="submission" date="2014-03" db="EMBL/GenBank/DDBJ databases">
        <title>Genomics of Bifidobacteria.</title>
        <authorList>
            <person name="Ventura M."/>
            <person name="Milani C."/>
            <person name="Lugli G.A."/>
        </authorList>
    </citation>
    <scope>NUCLEOTIDE SEQUENCE [LARGE SCALE GENOMIC DNA]</scope>
    <source>
        <strain evidence="11 12">LMG 11341</strain>
    </source>
</reference>
<dbReference type="PANTHER" id="PTHR28259">
    <property type="entry name" value="FLUORIDE EXPORT PROTEIN 1-RELATED"/>
    <property type="match status" value="1"/>
</dbReference>
<dbReference type="InterPro" id="IPR003691">
    <property type="entry name" value="FluC"/>
</dbReference>
<dbReference type="PANTHER" id="PTHR28259:SF1">
    <property type="entry name" value="FLUORIDE EXPORT PROTEIN 1-RELATED"/>
    <property type="match status" value="1"/>
</dbReference>
<feature type="binding site" evidence="10">
    <location>
        <position position="80"/>
    </location>
    <ligand>
        <name>Na(+)</name>
        <dbReference type="ChEBI" id="CHEBI:29101"/>
        <note>structural</note>
    </ligand>
</feature>
<dbReference type="Pfam" id="PF02537">
    <property type="entry name" value="CRCB"/>
    <property type="match status" value="1"/>
</dbReference>
<proteinExistence type="inferred from homology"/>